<reference evidence="1 2" key="1">
    <citation type="journal article" date="2022" name="bioRxiv">
        <title>Genomics of Preaxostyla Flagellates Illuminates Evolutionary Transitions and the Path Towards Mitochondrial Loss.</title>
        <authorList>
            <person name="Novak L.V.F."/>
            <person name="Treitli S.C."/>
            <person name="Pyrih J."/>
            <person name="Halakuc P."/>
            <person name="Pipaliya S.V."/>
            <person name="Vacek V."/>
            <person name="Brzon O."/>
            <person name="Soukal P."/>
            <person name="Eme L."/>
            <person name="Dacks J.B."/>
            <person name="Karnkowska A."/>
            <person name="Elias M."/>
            <person name="Hampl V."/>
        </authorList>
    </citation>
    <scope>NUCLEOTIDE SEQUENCE [LARGE SCALE GENOMIC DNA]</scope>
    <source>
        <strain evidence="1">NAU3</strain>
        <tissue evidence="1">Gut</tissue>
    </source>
</reference>
<organism evidence="1 2">
    <name type="scientific">Blattamonas nauphoetae</name>
    <dbReference type="NCBI Taxonomy" id="2049346"/>
    <lineage>
        <taxon>Eukaryota</taxon>
        <taxon>Metamonada</taxon>
        <taxon>Preaxostyla</taxon>
        <taxon>Oxymonadida</taxon>
        <taxon>Blattamonas</taxon>
    </lineage>
</organism>
<evidence type="ECO:0000313" key="2">
    <source>
        <dbReference type="Proteomes" id="UP001281761"/>
    </source>
</evidence>
<gene>
    <name evidence="1" type="ORF">BLNAU_21956</name>
</gene>
<name>A0ABQ9WUF9_9EUKA</name>
<evidence type="ECO:0000313" key="1">
    <source>
        <dbReference type="EMBL" id="KAK2943129.1"/>
    </source>
</evidence>
<comment type="caution">
    <text evidence="1">The sequence shown here is derived from an EMBL/GenBank/DDBJ whole genome shotgun (WGS) entry which is preliminary data.</text>
</comment>
<dbReference type="Proteomes" id="UP001281761">
    <property type="component" value="Unassembled WGS sequence"/>
</dbReference>
<proteinExistence type="predicted"/>
<keyword evidence="2" id="KW-1185">Reference proteome</keyword>
<dbReference type="EMBL" id="JARBJD010000362">
    <property type="protein sequence ID" value="KAK2943129.1"/>
    <property type="molecule type" value="Genomic_DNA"/>
</dbReference>
<protein>
    <submittedName>
        <fullName evidence="1">Uncharacterized protein</fullName>
    </submittedName>
</protein>
<accession>A0ABQ9WUF9</accession>
<sequence length="394" mass="45713">MAFKRISFAINHQSKFNIQVPSNMTFEKFKSKIHAFINAKPLEELYPLIIDTLPLKERKKLQHQPESKSLKKIFSESFTIEKADNHNCIIVFPIYPPQYLETSELSEYNLEWIATVQKHGCRCDSTITMDNLTLYWPQDDFGHFRPLNVIYTPFKRHHLPINVPPCQTSPTIIQTSIATLVEVQKTHPRTIILPIQDENFEKGVVYVRDSWVDYSKGMTDRFIASEGAIGITTPIPHLVYDEDAEHDDSVIHKIPAIARVPHWVENDPKSHTSFKNLLGMDPNSDDVHTQYFVEGHPGTGNTEMQLYFLYRLIHSFVRLCEGIPPLFIKVDKTQPNELVVEDLKRDLSQFQDVDYFPVIGLFDSVEPLTVPFFTWAILNERTRALQLRQHLKDR</sequence>